<name>A0A4Y2BWX7_ARAVE</name>
<keyword evidence="3" id="KW-1185">Reference proteome</keyword>
<evidence type="ECO:0000313" key="2">
    <source>
        <dbReference type="EMBL" id="GBL96087.1"/>
    </source>
</evidence>
<dbReference type="EMBL" id="BGPR01000117">
    <property type="protein sequence ID" value="GBL96087.1"/>
    <property type="molecule type" value="Genomic_DNA"/>
</dbReference>
<feature type="region of interest" description="Disordered" evidence="1">
    <location>
        <begin position="85"/>
        <end position="123"/>
    </location>
</feature>
<dbReference type="Proteomes" id="UP000499080">
    <property type="component" value="Unassembled WGS sequence"/>
</dbReference>
<protein>
    <submittedName>
        <fullName evidence="2">Uncharacterized protein</fullName>
    </submittedName>
</protein>
<sequence>MASKCIIFKATLKYPYHLTFFKFSLVTLKSVLKQYDGYFGMDLAILNRCQMTRAAPEMVPSFPNFHATPTGGRLATTYDLACNRPHTRPDRQLNRVSNLEPSGPKAETLPLGHHGSSILQKLD</sequence>
<accession>A0A4Y2BWX7</accession>
<evidence type="ECO:0000256" key="1">
    <source>
        <dbReference type="SAM" id="MobiDB-lite"/>
    </source>
</evidence>
<comment type="caution">
    <text evidence="2">The sequence shown here is derived from an EMBL/GenBank/DDBJ whole genome shotgun (WGS) entry which is preliminary data.</text>
</comment>
<gene>
    <name evidence="2" type="ORF">AVEN_104325_1</name>
</gene>
<evidence type="ECO:0000313" key="3">
    <source>
        <dbReference type="Proteomes" id="UP000499080"/>
    </source>
</evidence>
<proteinExistence type="predicted"/>
<organism evidence="2 3">
    <name type="scientific">Araneus ventricosus</name>
    <name type="common">Orbweaver spider</name>
    <name type="synonym">Epeira ventricosa</name>
    <dbReference type="NCBI Taxonomy" id="182803"/>
    <lineage>
        <taxon>Eukaryota</taxon>
        <taxon>Metazoa</taxon>
        <taxon>Ecdysozoa</taxon>
        <taxon>Arthropoda</taxon>
        <taxon>Chelicerata</taxon>
        <taxon>Arachnida</taxon>
        <taxon>Araneae</taxon>
        <taxon>Araneomorphae</taxon>
        <taxon>Entelegynae</taxon>
        <taxon>Araneoidea</taxon>
        <taxon>Araneidae</taxon>
        <taxon>Araneus</taxon>
    </lineage>
</organism>
<reference evidence="2 3" key="1">
    <citation type="journal article" date="2019" name="Sci. Rep.">
        <title>Orb-weaving spider Araneus ventricosus genome elucidates the spidroin gene catalogue.</title>
        <authorList>
            <person name="Kono N."/>
            <person name="Nakamura H."/>
            <person name="Ohtoshi R."/>
            <person name="Moran D.A.P."/>
            <person name="Shinohara A."/>
            <person name="Yoshida Y."/>
            <person name="Fujiwara M."/>
            <person name="Mori M."/>
            <person name="Tomita M."/>
            <person name="Arakawa K."/>
        </authorList>
    </citation>
    <scope>NUCLEOTIDE SEQUENCE [LARGE SCALE GENOMIC DNA]</scope>
</reference>
<dbReference type="AlphaFoldDB" id="A0A4Y2BWX7"/>